<keyword evidence="11 13" id="KW-0067">ATP-binding</keyword>
<evidence type="ECO:0000256" key="15">
    <source>
        <dbReference type="PIRSR" id="PIRSR000724-2"/>
    </source>
</evidence>
<feature type="binding site" evidence="13 15">
    <location>
        <begin position="354"/>
        <end position="357"/>
    </location>
    <ligand>
        <name>ATP</name>
        <dbReference type="ChEBI" id="CHEBI:30616"/>
    </ligand>
</feature>
<dbReference type="GO" id="GO:0005829">
    <property type="term" value="C:cytosol"/>
    <property type="evidence" value="ECO:0007669"/>
    <property type="project" value="TreeGrafter"/>
</dbReference>
<proteinExistence type="inferred from homology"/>
<evidence type="ECO:0000256" key="16">
    <source>
        <dbReference type="RuleBase" id="RU000532"/>
    </source>
</evidence>
<dbReference type="PIRSF" id="PIRSF000724">
    <property type="entry name" value="Pgk"/>
    <property type="match status" value="1"/>
</dbReference>
<comment type="pathway">
    <text evidence="2 13">Carbohydrate degradation; glycolysis; pyruvate from D-glyceraldehyde 3-phosphate: step 2/5.</text>
</comment>
<dbReference type="Gene3D" id="3.40.50.1260">
    <property type="entry name" value="Phosphoglycerate kinase, N-terminal domain"/>
    <property type="match status" value="2"/>
</dbReference>
<dbReference type="FunFam" id="3.40.50.1260:FF:000006">
    <property type="entry name" value="Phosphoglycerate kinase"/>
    <property type="match status" value="1"/>
</dbReference>
<evidence type="ECO:0000256" key="4">
    <source>
        <dbReference type="ARBA" id="ARBA00011245"/>
    </source>
</evidence>
<comment type="catalytic activity">
    <reaction evidence="1 13 16">
        <text>(2R)-3-phosphoglycerate + ATP = (2R)-3-phospho-glyceroyl phosphate + ADP</text>
        <dbReference type="Rhea" id="RHEA:14801"/>
        <dbReference type="ChEBI" id="CHEBI:30616"/>
        <dbReference type="ChEBI" id="CHEBI:57604"/>
        <dbReference type="ChEBI" id="CHEBI:58272"/>
        <dbReference type="ChEBI" id="CHEBI:456216"/>
        <dbReference type="EC" id="2.7.2.3"/>
    </reaction>
</comment>
<comment type="similarity">
    <text evidence="3 13 16">Belongs to the phosphoglycerate kinase family.</text>
</comment>
<comment type="caution">
    <text evidence="13">Lacks conserved residue(s) required for the propagation of feature annotation.</text>
</comment>
<dbReference type="UniPathway" id="UPA00109">
    <property type="reaction ID" value="UER00185"/>
</dbReference>
<keyword evidence="12 13" id="KW-0324">Glycolysis</keyword>
<keyword evidence="7 13" id="KW-0963">Cytoplasm</keyword>
<dbReference type="GO" id="GO:0043531">
    <property type="term" value="F:ADP binding"/>
    <property type="evidence" value="ECO:0007669"/>
    <property type="project" value="TreeGrafter"/>
</dbReference>
<evidence type="ECO:0000313" key="17">
    <source>
        <dbReference type="EMBL" id="PSR27778.1"/>
    </source>
</evidence>
<reference evidence="17 18" key="1">
    <citation type="journal article" date="2014" name="BMC Genomics">
        <title>Comparison of environmental and isolate Sulfobacillus genomes reveals diverse carbon, sulfur, nitrogen, and hydrogen metabolisms.</title>
        <authorList>
            <person name="Justice N.B."/>
            <person name="Norman A."/>
            <person name="Brown C.T."/>
            <person name="Singh A."/>
            <person name="Thomas B.C."/>
            <person name="Banfield J.F."/>
        </authorList>
    </citation>
    <scope>NUCLEOTIDE SEQUENCE [LARGE SCALE GENOMIC DNA]</scope>
    <source>
        <strain evidence="17">AMDSBA1</strain>
    </source>
</reference>
<comment type="subunit">
    <text evidence="4 13">Monomer.</text>
</comment>
<accession>A0A2T2WZW8</accession>
<dbReference type="GO" id="GO:0006096">
    <property type="term" value="P:glycolytic process"/>
    <property type="evidence" value="ECO:0007669"/>
    <property type="project" value="UniProtKB-UniRule"/>
</dbReference>
<evidence type="ECO:0000256" key="2">
    <source>
        <dbReference type="ARBA" id="ARBA00004838"/>
    </source>
</evidence>
<dbReference type="GO" id="GO:0005524">
    <property type="term" value="F:ATP binding"/>
    <property type="evidence" value="ECO:0007669"/>
    <property type="project" value="UniProtKB-KW"/>
</dbReference>
<dbReference type="HAMAP" id="MF_00145">
    <property type="entry name" value="Phosphoglyc_kinase"/>
    <property type="match status" value="1"/>
</dbReference>
<dbReference type="GO" id="GO:0006094">
    <property type="term" value="P:gluconeogenesis"/>
    <property type="evidence" value="ECO:0007669"/>
    <property type="project" value="TreeGrafter"/>
</dbReference>
<name>A0A2T2WZW8_9FIRM</name>
<dbReference type="PANTHER" id="PTHR11406">
    <property type="entry name" value="PHOSPHOGLYCERATE KINASE"/>
    <property type="match status" value="1"/>
</dbReference>
<evidence type="ECO:0000256" key="8">
    <source>
        <dbReference type="ARBA" id="ARBA00022679"/>
    </source>
</evidence>
<dbReference type="InterPro" id="IPR015824">
    <property type="entry name" value="Phosphoglycerate_kinase_N"/>
</dbReference>
<dbReference type="EMBL" id="PXYT01000024">
    <property type="protein sequence ID" value="PSR27778.1"/>
    <property type="molecule type" value="Genomic_DNA"/>
</dbReference>
<evidence type="ECO:0000256" key="13">
    <source>
        <dbReference type="HAMAP-Rule" id="MF_00145"/>
    </source>
</evidence>
<evidence type="ECO:0000256" key="7">
    <source>
        <dbReference type="ARBA" id="ARBA00022490"/>
    </source>
</evidence>
<dbReference type="GO" id="GO:0004618">
    <property type="term" value="F:phosphoglycerate kinase activity"/>
    <property type="evidence" value="ECO:0007669"/>
    <property type="project" value="UniProtKB-UniRule"/>
</dbReference>
<evidence type="ECO:0000256" key="5">
    <source>
        <dbReference type="ARBA" id="ARBA00013061"/>
    </source>
</evidence>
<dbReference type="SUPFAM" id="SSF53748">
    <property type="entry name" value="Phosphoglycerate kinase"/>
    <property type="match status" value="1"/>
</dbReference>
<sequence length="401" mass="42784">MADAFHRMEEMGDVRGKRILVRVDFNVPLDPATGQITDDSRIQGSLPTLGRLLEQGGRVIAMSHRGRPQKPNPQDSLQPVVDYLRNHLTCPVHFAPDIQSEPAVVQASQDLKPGELLVLENLRFHPGEKANSREFAQFLASLGDIYVNDAFGTAHREDASIVGVPEWLPAYAGLLMAQELDALNQILTHPRRPYWAIIGGAKVSDKVKLLARLLDLVDGLVIGGGMANTFLAAQGYEMGRSLVEADAIGTAKDLLAAARSQGIPVILPTDVIAARKFAADAPGHRVALQDLGPEDMALDIGPATIQTIVTALSPAHTVLWNGPMGVFEFDAFAQGTLAVARDLATLEAAVVVGGGDSVAAVNKAGVKDRLTHISTGGGATLRYLEGEDLPGIRALKHAVRK</sequence>
<evidence type="ECO:0000256" key="11">
    <source>
        <dbReference type="ARBA" id="ARBA00022840"/>
    </source>
</evidence>
<dbReference type="PANTHER" id="PTHR11406:SF23">
    <property type="entry name" value="PHOSPHOGLYCERATE KINASE 1, CHLOROPLASTIC-RELATED"/>
    <property type="match status" value="1"/>
</dbReference>
<evidence type="ECO:0000256" key="14">
    <source>
        <dbReference type="PIRSR" id="PIRSR000724-1"/>
    </source>
</evidence>
<organism evidence="17 18">
    <name type="scientific">Sulfobacillus benefaciens</name>
    <dbReference type="NCBI Taxonomy" id="453960"/>
    <lineage>
        <taxon>Bacteria</taxon>
        <taxon>Bacillati</taxon>
        <taxon>Bacillota</taxon>
        <taxon>Clostridia</taxon>
        <taxon>Eubacteriales</taxon>
        <taxon>Clostridiales Family XVII. Incertae Sedis</taxon>
        <taxon>Sulfobacillus</taxon>
    </lineage>
</organism>
<keyword evidence="8 13" id="KW-0808">Transferase</keyword>
<dbReference type="FunFam" id="3.40.50.1260:FF:000031">
    <property type="entry name" value="Phosphoglycerate kinase 1"/>
    <property type="match status" value="1"/>
</dbReference>
<feature type="binding site" evidence="14">
    <location>
        <position position="156"/>
    </location>
    <ligand>
        <name>(2R)-3-phosphoglycerate</name>
        <dbReference type="ChEBI" id="CHEBI:58272"/>
    </ligand>
</feature>
<protein>
    <recommendedName>
        <fullName evidence="6 13">Phosphoglycerate kinase</fullName>
        <ecNumber evidence="5 13">2.7.2.3</ecNumber>
    </recommendedName>
</protein>
<evidence type="ECO:0000313" key="18">
    <source>
        <dbReference type="Proteomes" id="UP000242699"/>
    </source>
</evidence>
<feature type="binding site" evidence="13 14">
    <location>
        <begin position="64"/>
        <end position="67"/>
    </location>
    <ligand>
        <name>substrate</name>
    </ligand>
</feature>
<feature type="binding site" evidence="14">
    <location>
        <position position="41"/>
    </location>
    <ligand>
        <name>(2R)-3-phosphoglycerate</name>
        <dbReference type="ChEBI" id="CHEBI:58272"/>
    </ligand>
</feature>
<dbReference type="InterPro" id="IPR001576">
    <property type="entry name" value="Phosphoglycerate_kinase"/>
</dbReference>
<dbReference type="AlphaFoldDB" id="A0A2T2WZW8"/>
<evidence type="ECO:0000256" key="3">
    <source>
        <dbReference type="ARBA" id="ARBA00008982"/>
    </source>
</evidence>
<dbReference type="Pfam" id="PF00162">
    <property type="entry name" value="PGK"/>
    <property type="match status" value="1"/>
</dbReference>
<comment type="caution">
    <text evidence="17">The sequence shown here is derived from an EMBL/GenBank/DDBJ whole genome shotgun (WGS) entry which is preliminary data.</text>
</comment>
<feature type="binding site" evidence="13">
    <location>
        <position position="123"/>
    </location>
    <ligand>
        <name>substrate</name>
    </ligand>
</feature>
<keyword evidence="10 13" id="KW-0418">Kinase</keyword>
<gene>
    <name evidence="13 17" type="primary">pgk</name>
    <name evidence="17" type="ORF">C7B43_11330</name>
</gene>
<evidence type="ECO:0000256" key="10">
    <source>
        <dbReference type="ARBA" id="ARBA00022777"/>
    </source>
</evidence>
<feature type="binding site" evidence="13">
    <location>
        <position position="41"/>
    </location>
    <ligand>
        <name>substrate</name>
    </ligand>
</feature>
<evidence type="ECO:0000256" key="6">
    <source>
        <dbReference type="ARBA" id="ARBA00016471"/>
    </source>
</evidence>
<feature type="binding site" evidence="13 15">
    <location>
        <position position="328"/>
    </location>
    <ligand>
        <name>ATP</name>
        <dbReference type="ChEBI" id="CHEBI:30616"/>
    </ligand>
</feature>
<dbReference type="PRINTS" id="PR00477">
    <property type="entry name" value="PHGLYCKINASE"/>
</dbReference>
<dbReference type="Proteomes" id="UP000242699">
    <property type="component" value="Unassembled WGS sequence"/>
</dbReference>
<feature type="binding site" evidence="13">
    <location>
        <position position="156"/>
    </location>
    <ligand>
        <name>substrate</name>
    </ligand>
</feature>
<feature type="binding site" evidence="13 14">
    <location>
        <begin position="24"/>
        <end position="26"/>
    </location>
    <ligand>
        <name>substrate</name>
    </ligand>
</feature>
<evidence type="ECO:0000256" key="12">
    <source>
        <dbReference type="ARBA" id="ARBA00023152"/>
    </source>
</evidence>
<evidence type="ECO:0000256" key="1">
    <source>
        <dbReference type="ARBA" id="ARBA00000642"/>
    </source>
</evidence>
<feature type="binding site" evidence="14">
    <location>
        <position position="123"/>
    </location>
    <ligand>
        <name>(2R)-3-phosphoglycerate</name>
        <dbReference type="ChEBI" id="CHEBI:58272"/>
    </ligand>
</feature>
<dbReference type="InterPro" id="IPR036043">
    <property type="entry name" value="Phosphoglycerate_kinase_sf"/>
</dbReference>
<evidence type="ECO:0000256" key="9">
    <source>
        <dbReference type="ARBA" id="ARBA00022741"/>
    </source>
</evidence>
<keyword evidence="9 13" id="KW-0547">Nucleotide-binding</keyword>
<dbReference type="EC" id="2.7.2.3" evidence="5 13"/>
<comment type="subcellular location">
    <subcellularLocation>
        <location evidence="13">Cytoplasm</location>
    </subcellularLocation>
</comment>
<feature type="binding site" evidence="13 15">
    <location>
        <position position="206"/>
    </location>
    <ligand>
        <name>ATP</name>
        <dbReference type="ChEBI" id="CHEBI:30616"/>
    </ligand>
</feature>